<keyword evidence="3 6" id="KW-0238">DNA-binding</keyword>
<comment type="domain">
    <text evidence="6">Has three domains with a flexible linker between the domains II and III and assumes an 'L' shape. Domain III is highly mobile and contacts RuvB.</text>
</comment>
<evidence type="ECO:0000256" key="5">
    <source>
        <dbReference type="ARBA" id="ARBA00023204"/>
    </source>
</evidence>
<dbReference type="Gene3D" id="1.10.150.20">
    <property type="entry name" value="5' to 3' exonuclease, C-terminal subdomain"/>
    <property type="match status" value="1"/>
</dbReference>
<feature type="region of interest" description="Domain III" evidence="6">
    <location>
        <begin position="145"/>
        <end position="199"/>
    </location>
</feature>
<evidence type="ECO:0000256" key="1">
    <source>
        <dbReference type="ARBA" id="ARBA00022490"/>
    </source>
</evidence>
<dbReference type="AlphaFoldDB" id="A0A3Q9HQ06"/>
<keyword evidence="4 6" id="KW-0233">DNA recombination</keyword>
<dbReference type="SUPFAM" id="SSF50249">
    <property type="entry name" value="Nucleic acid-binding proteins"/>
    <property type="match status" value="1"/>
</dbReference>
<evidence type="ECO:0000256" key="2">
    <source>
        <dbReference type="ARBA" id="ARBA00022763"/>
    </source>
</evidence>
<evidence type="ECO:0000256" key="4">
    <source>
        <dbReference type="ARBA" id="ARBA00023172"/>
    </source>
</evidence>
<dbReference type="Pfam" id="PF14520">
    <property type="entry name" value="HHH_5"/>
    <property type="match status" value="1"/>
</dbReference>
<dbReference type="InterPro" id="IPR036267">
    <property type="entry name" value="RuvA_C_sf"/>
</dbReference>
<dbReference type="Gene3D" id="2.40.50.140">
    <property type="entry name" value="Nucleic acid-binding proteins"/>
    <property type="match status" value="1"/>
</dbReference>
<dbReference type="CDD" id="cd14332">
    <property type="entry name" value="UBA_RuvA_C"/>
    <property type="match status" value="1"/>
</dbReference>
<dbReference type="RefSeq" id="WP_127016443.1">
    <property type="nucleotide sequence ID" value="NZ_CP016379.1"/>
</dbReference>
<keyword evidence="1 6" id="KW-0963">Cytoplasm</keyword>
<sequence>MIAYLRGKLLLWREDYLILDVNGVGYRVFTPSSVFGKLPPKGEEVSVYIYTSVREDAIILYGFLTEGELELFKHLISVNGIGPKVALGILSTLSVSAFKKAVAYEDIKTLKKIPGIGEKTAKRLILELKNKLQTQILKVEEEKVIEPGSIPMVEEAVDALMVLGYSRTEAFGAVEQVKDKNSVEGLIRQALKILGQGRS</sequence>
<feature type="domain" description="Helix-hairpin-helix DNA-binding motif class 1" evidence="7">
    <location>
        <begin position="73"/>
        <end position="92"/>
    </location>
</feature>
<comment type="subunit">
    <text evidence="6">Homotetramer. Forms an RuvA(8)-RuvB(12)-Holliday junction (HJ) complex. HJ DNA is sandwiched between 2 RuvA tetramers; dsDNA enters through RuvA and exits via RuvB. An RuvB hexamer assembles on each DNA strand where it exits the tetramer. Each RuvB hexamer is contacted by two RuvA subunits (via domain III) on 2 adjacent RuvB subunits; this complex drives branch migration. In the full resolvosome a probable DNA-RuvA(4)-RuvB(12)-RuvC(2) complex forms which resolves the HJ.</text>
</comment>
<comment type="subcellular location">
    <subcellularLocation>
        <location evidence="6">Cytoplasm</location>
    </subcellularLocation>
</comment>
<dbReference type="InterPro" id="IPR010994">
    <property type="entry name" value="RuvA_2-like"/>
</dbReference>
<dbReference type="InterPro" id="IPR011114">
    <property type="entry name" value="RuvA_C"/>
</dbReference>
<comment type="function">
    <text evidence="6">The RuvA-RuvB-RuvC complex processes Holliday junction (HJ) DNA during genetic recombination and DNA repair, while the RuvA-RuvB complex plays an important role in the rescue of blocked DNA replication forks via replication fork reversal (RFR). RuvA specifically binds to HJ cruciform DNA, conferring on it an open structure. The RuvB hexamer acts as an ATP-dependent pump, pulling dsDNA into and through the RuvAB complex. HJ branch migration allows RuvC to scan DNA until it finds its consensus sequence, where it cleaves and resolves the cruciform DNA.</text>
</comment>
<dbReference type="GO" id="GO:0005524">
    <property type="term" value="F:ATP binding"/>
    <property type="evidence" value="ECO:0007669"/>
    <property type="project" value="InterPro"/>
</dbReference>
<gene>
    <name evidence="6" type="primary">ruvA</name>
    <name evidence="8" type="ORF">BBF96_06765</name>
</gene>
<keyword evidence="8" id="KW-0067">ATP-binding</keyword>
<dbReference type="Pfam" id="PF07499">
    <property type="entry name" value="RuvA_C"/>
    <property type="match status" value="1"/>
</dbReference>
<dbReference type="InterPro" id="IPR012340">
    <property type="entry name" value="NA-bd_OB-fold"/>
</dbReference>
<evidence type="ECO:0000313" key="8">
    <source>
        <dbReference type="EMBL" id="AZR73111.1"/>
    </source>
</evidence>
<dbReference type="InterPro" id="IPR000085">
    <property type="entry name" value="RuvA"/>
</dbReference>
<dbReference type="Gene3D" id="1.10.8.10">
    <property type="entry name" value="DNA helicase RuvA subunit, C-terminal domain"/>
    <property type="match status" value="1"/>
</dbReference>
<dbReference type="GO" id="GO:0006281">
    <property type="term" value="P:DNA repair"/>
    <property type="evidence" value="ECO:0007669"/>
    <property type="project" value="UniProtKB-UniRule"/>
</dbReference>
<dbReference type="GO" id="GO:0006310">
    <property type="term" value="P:DNA recombination"/>
    <property type="evidence" value="ECO:0007669"/>
    <property type="project" value="UniProtKB-UniRule"/>
</dbReference>
<dbReference type="SUPFAM" id="SSF47781">
    <property type="entry name" value="RuvA domain 2-like"/>
    <property type="match status" value="1"/>
</dbReference>
<comment type="similarity">
    <text evidence="6">Belongs to the RuvA family.</text>
</comment>
<organism evidence="8 9">
    <name type="scientific">Anoxybacter fermentans</name>
    <dbReference type="NCBI Taxonomy" id="1323375"/>
    <lineage>
        <taxon>Bacteria</taxon>
        <taxon>Bacillati</taxon>
        <taxon>Bacillota</taxon>
        <taxon>Clostridia</taxon>
        <taxon>Halanaerobiales</taxon>
        <taxon>Anoxybacter</taxon>
    </lineage>
</organism>
<dbReference type="GO" id="GO:0000400">
    <property type="term" value="F:four-way junction DNA binding"/>
    <property type="evidence" value="ECO:0007669"/>
    <property type="project" value="UniProtKB-UniRule"/>
</dbReference>
<dbReference type="GO" id="GO:0009379">
    <property type="term" value="C:Holliday junction helicase complex"/>
    <property type="evidence" value="ECO:0007669"/>
    <property type="project" value="InterPro"/>
</dbReference>
<dbReference type="GO" id="GO:0009378">
    <property type="term" value="F:four-way junction helicase activity"/>
    <property type="evidence" value="ECO:0007669"/>
    <property type="project" value="InterPro"/>
</dbReference>
<keyword evidence="8" id="KW-0547">Nucleotide-binding</keyword>
<evidence type="ECO:0000256" key="3">
    <source>
        <dbReference type="ARBA" id="ARBA00023125"/>
    </source>
</evidence>
<dbReference type="SUPFAM" id="SSF46929">
    <property type="entry name" value="DNA helicase RuvA subunit, C-terminal domain"/>
    <property type="match status" value="1"/>
</dbReference>
<dbReference type="NCBIfam" id="TIGR00084">
    <property type="entry name" value="ruvA"/>
    <property type="match status" value="1"/>
</dbReference>
<dbReference type="KEGG" id="aft:BBF96_06765"/>
<reference evidence="8 9" key="1">
    <citation type="submission" date="2016-07" db="EMBL/GenBank/DDBJ databases">
        <title>Genome and transcriptome analysis of iron-reducing fermentative bacteria Anoxybacter fermentans.</title>
        <authorList>
            <person name="Zeng X."/>
            <person name="Shao Z."/>
        </authorList>
    </citation>
    <scope>NUCLEOTIDE SEQUENCE [LARGE SCALE GENOMIC DNA]</scope>
    <source>
        <strain evidence="8 9">DY22613</strain>
    </source>
</reference>
<evidence type="ECO:0000256" key="6">
    <source>
        <dbReference type="HAMAP-Rule" id="MF_00031"/>
    </source>
</evidence>
<accession>A0A3Q9HQ06</accession>
<proteinExistence type="inferred from homology"/>
<dbReference type="Proteomes" id="UP000267250">
    <property type="component" value="Chromosome"/>
</dbReference>
<keyword evidence="2 6" id="KW-0227">DNA damage</keyword>
<dbReference type="InterPro" id="IPR003583">
    <property type="entry name" value="Hlx-hairpin-Hlx_DNA-bd_motif"/>
</dbReference>
<feature type="region of interest" description="Domain I" evidence="6">
    <location>
        <begin position="1"/>
        <end position="64"/>
    </location>
</feature>
<dbReference type="HAMAP" id="MF_00031">
    <property type="entry name" value="DNA_HJ_migration_RuvA"/>
    <property type="match status" value="1"/>
</dbReference>
<dbReference type="SMART" id="SM00278">
    <property type="entry name" value="HhH1"/>
    <property type="match status" value="2"/>
</dbReference>
<feature type="domain" description="Helix-hairpin-helix DNA-binding motif class 1" evidence="7">
    <location>
        <begin position="108"/>
        <end position="127"/>
    </location>
</feature>
<keyword evidence="8" id="KW-0347">Helicase</keyword>
<dbReference type="GO" id="GO:0005737">
    <property type="term" value="C:cytoplasm"/>
    <property type="evidence" value="ECO:0007669"/>
    <property type="project" value="UniProtKB-SubCell"/>
</dbReference>
<dbReference type="GO" id="GO:0048476">
    <property type="term" value="C:Holliday junction resolvase complex"/>
    <property type="evidence" value="ECO:0007669"/>
    <property type="project" value="UniProtKB-UniRule"/>
</dbReference>
<comment type="caution">
    <text evidence="6">Lacks conserved residue(s) required for the propagation of feature annotation.</text>
</comment>
<keyword evidence="9" id="KW-1185">Reference proteome</keyword>
<name>A0A3Q9HQ06_9FIRM</name>
<dbReference type="Pfam" id="PF01330">
    <property type="entry name" value="RuvA_N"/>
    <property type="match status" value="1"/>
</dbReference>
<dbReference type="EMBL" id="CP016379">
    <property type="protein sequence ID" value="AZR73111.1"/>
    <property type="molecule type" value="Genomic_DNA"/>
</dbReference>
<evidence type="ECO:0000313" key="9">
    <source>
        <dbReference type="Proteomes" id="UP000267250"/>
    </source>
</evidence>
<keyword evidence="8" id="KW-0378">Hydrolase</keyword>
<keyword evidence="5 6" id="KW-0234">DNA repair</keyword>
<evidence type="ECO:0000259" key="7">
    <source>
        <dbReference type="SMART" id="SM00278"/>
    </source>
</evidence>
<dbReference type="OrthoDB" id="5293449at2"/>
<protein>
    <recommendedName>
        <fullName evidence="6">Holliday junction branch migration complex subunit RuvA</fullName>
    </recommendedName>
</protein>
<dbReference type="InterPro" id="IPR013849">
    <property type="entry name" value="DNA_helicase_Holl-junc_RuvA_I"/>
</dbReference>